<protein>
    <submittedName>
        <fullName evidence="2">Uncharacterized protein</fullName>
    </submittedName>
</protein>
<dbReference type="Proteomes" id="UP000663873">
    <property type="component" value="Unassembled WGS sequence"/>
</dbReference>
<evidence type="ECO:0000313" key="2">
    <source>
        <dbReference type="EMBL" id="CAF4969243.1"/>
    </source>
</evidence>
<evidence type="ECO:0000313" key="4">
    <source>
        <dbReference type="Proteomes" id="UP000663873"/>
    </source>
</evidence>
<feature type="non-terminal residue" evidence="2">
    <location>
        <position position="58"/>
    </location>
</feature>
<evidence type="ECO:0000256" key="1">
    <source>
        <dbReference type="SAM" id="MobiDB-lite"/>
    </source>
</evidence>
<reference evidence="2" key="1">
    <citation type="submission" date="2021-02" db="EMBL/GenBank/DDBJ databases">
        <authorList>
            <person name="Nowell W R."/>
        </authorList>
    </citation>
    <scope>NUCLEOTIDE SEQUENCE</scope>
</reference>
<dbReference type="AlphaFoldDB" id="A0A821ZDQ0"/>
<dbReference type="EMBL" id="CAJOBP010098505">
    <property type="protein sequence ID" value="CAF4969243.1"/>
    <property type="molecule type" value="Genomic_DNA"/>
</dbReference>
<feature type="compositionally biased region" description="Pro residues" evidence="1">
    <location>
        <begin position="14"/>
        <end position="27"/>
    </location>
</feature>
<sequence length="58" mass="6292">MRPKSKPTAVPLFTAPPPPPPPPPPIPSKLLDENEISDDFRRSIDAALKGLEAVYQTS</sequence>
<evidence type="ECO:0000313" key="3">
    <source>
        <dbReference type="EMBL" id="CAF4970148.1"/>
    </source>
</evidence>
<name>A0A821ZDQ0_9BILA</name>
<gene>
    <name evidence="2" type="ORF">UJA718_LOCUS48665</name>
    <name evidence="3" type="ORF">UJA718_LOCUS48717</name>
</gene>
<dbReference type="EMBL" id="CAJOBP010098814">
    <property type="protein sequence ID" value="CAF4970148.1"/>
    <property type="molecule type" value="Genomic_DNA"/>
</dbReference>
<keyword evidence="4" id="KW-1185">Reference proteome</keyword>
<organism evidence="2 4">
    <name type="scientific">Rotaria socialis</name>
    <dbReference type="NCBI Taxonomy" id="392032"/>
    <lineage>
        <taxon>Eukaryota</taxon>
        <taxon>Metazoa</taxon>
        <taxon>Spiralia</taxon>
        <taxon>Gnathifera</taxon>
        <taxon>Rotifera</taxon>
        <taxon>Eurotatoria</taxon>
        <taxon>Bdelloidea</taxon>
        <taxon>Philodinida</taxon>
        <taxon>Philodinidae</taxon>
        <taxon>Rotaria</taxon>
    </lineage>
</organism>
<comment type="caution">
    <text evidence="2">The sequence shown here is derived from an EMBL/GenBank/DDBJ whole genome shotgun (WGS) entry which is preliminary data.</text>
</comment>
<accession>A0A821ZDQ0</accession>
<feature type="region of interest" description="Disordered" evidence="1">
    <location>
        <begin position="1"/>
        <end position="31"/>
    </location>
</feature>
<proteinExistence type="predicted"/>